<dbReference type="Proteomes" id="UP000557509">
    <property type="component" value="Unassembled WGS sequence"/>
</dbReference>
<evidence type="ECO:0000313" key="2">
    <source>
        <dbReference type="EMBL" id="KAF4638917.1"/>
    </source>
</evidence>
<feature type="compositionally biased region" description="Polar residues" evidence="1">
    <location>
        <begin position="64"/>
        <end position="82"/>
    </location>
</feature>
<organism evidence="2 3">
    <name type="scientific">Toxoplasma gondii</name>
    <dbReference type="NCBI Taxonomy" id="5811"/>
    <lineage>
        <taxon>Eukaryota</taxon>
        <taxon>Sar</taxon>
        <taxon>Alveolata</taxon>
        <taxon>Apicomplexa</taxon>
        <taxon>Conoidasida</taxon>
        <taxon>Coccidia</taxon>
        <taxon>Eucoccidiorida</taxon>
        <taxon>Eimeriorina</taxon>
        <taxon>Sarcocystidae</taxon>
        <taxon>Toxoplasma</taxon>
    </lineage>
</organism>
<feature type="region of interest" description="Disordered" evidence="1">
    <location>
        <begin position="64"/>
        <end position="93"/>
    </location>
</feature>
<dbReference type="AlphaFoldDB" id="A0A7J6JVN3"/>
<comment type="caution">
    <text evidence="2">The sequence shown here is derived from an EMBL/GenBank/DDBJ whole genome shotgun (WGS) entry which is preliminary data.</text>
</comment>
<sequence length="93" mass="10573">MLWKNYEWRQTFKEQSGVQRWSTGRRAQIQNVDTLTVLPSSNLQLTSRPLRLRYVFFGLGTQNSVSTGASVGSPTEKTTSARGPTFLPARRLR</sequence>
<accession>A0A7J6JVN3</accession>
<proteinExistence type="predicted"/>
<keyword evidence="3" id="KW-1185">Reference proteome</keyword>
<evidence type="ECO:0000313" key="3">
    <source>
        <dbReference type="Proteomes" id="UP000557509"/>
    </source>
</evidence>
<dbReference type="EMBL" id="JAAUHK010000197">
    <property type="protein sequence ID" value="KAF4638917.1"/>
    <property type="molecule type" value="Genomic_DNA"/>
</dbReference>
<evidence type="ECO:0000256" key="1">
    <source>
        <dbReference type="SAM" id="MobiDB-lite"/>
    </source>
</evidence>
<protein>
    <submittedName>
        <fullName evidence="2">Uncharacterized protein</fullName>
    </submittedName>
</protein>
<name>A0A7J6JVN3_TOXGO</name>
<reference evidence="2 3" key="1">
    <citation type="submission" date="2020-03" db="EMBL/GenBank/DDBJ databases">
        <title>Genome sequence of Toxoplasma gondii RH-88 strain.</title>
        <authorList>
            <person name="Lorenzi H.A."/>
            <person name="Venepally P."/>
            <person name="Rozenberg A."/>
            <person name="Sibley D."/>
        </authorList>
    </citation>
    <scope>NUCLEOTIDE SEQUENCE [LARGE SCALE GENOMIC DNA]</scope>
    <source>
        <strain evidence="2 3">RH-88</strain>
    </source>
</reference>
<gene>
    <name evidence="2" type="ORF">TGRH88_065260</name>
</gene>